<dbReference type="PANTHER" id="PTHR30308">
    <property type="entry name" value="TMRNA-BINDING COMPONENT OF TRANS-TRANSLATION TAGGING COMPLEX"/>
    <property type="match status" value="1"/>
</dbReference>
<dbReference type="GO" id="GO:0003723">
    <property type="term" value="F:RNA binding"/>
    <property type="evidence" value="ECO:0007669"/>
    <property type="project" value="UniProtKB-UniRule"/>
</dbReference>
<dbReference type="PROSITE" id="PS01317">
    <property type="entry name" value="SSRP"/>
    <property type="match status" value="1"/>
</dbReference>
<dbReference type="PANTHER" id="PTHR30308:SF2">
    <property type="entry name" value="SSRA-BINDING PROTEIN"/>
    <property type="match status" value="1"/>
</dbReference>
<name>A0A518DUF9_9BACT</name>
<dbReference type="InterPro" id="IPR020081">
    <property type="entry name" value="SsrA-bd_prot_CS"/>
</dbReference>
<accession>A0A518DUF9</accession>
<feature type="compositionally biased region" description="Basic and acidic residues" evidence="4">
    <location>
        <begin position="158"/>
        <end position="167"/>
    </location>
</feature>
<dbReference type="InterPro" id="IPR000037">
    <property type="entry name" value="SsrA-bd_prot"/>
</dbReference>
<evidence type="ECO:0000256" key="3">
    <source>
        <dbReference type="HAMAP-Rule" id="MF_00023"/>
    </source>
</evidence>
<organism evidence="5 6">
    <name type="scientific">Lignipirellula cremea</name>
    <dbReference type="NCBI Taxonomy" id="2528010"/>
    <lineage>
        <taxon>Bacteria</taxon>
        <taxon>Pseudomonadati</taxon>
        <taxon>Planctomycetota</taxon>
        <taxon>Planctomycetia</taxon>
        <taxon>Pirellulales</taxon>
        <taxon>Pirellulaceae</taxon>
        <taxon>Lignipirellula</taxon>
    </lineage>
</organism>
<dbReference type="Proteomes" id="UP000317648">
    <property type="component" value="Chromosome"/>
</dbReference>
<dbReference type="RefSeq" id="WP_145054208.1">
    <property type="nucleotide sequence ID" value="NZ_CP036433.1"/>
</dbReference>
<dbReference type="EMBL" id="CP036433">
    <property type="protein sequence ID" value="QDU95472.1"/>
    <property type="molecule type" value="Genomic_DNA"/>
</dbReference>
<keyword evidence="1 3" id="KW-0963">Cytoplasm</keyword>
<dbReference type="NCBIfam" id="NF003843">
    <property type="entry name" value="PRK05422.1"/>
    <property type="match status" value="1"/>
</dbReference>
<dbReference type="HAMAP" id="MF_00023">
    <property type="entry name" value="SmpB"/>
    <property type="match status" value="1"/>
</dbReference>
<dbReference type="CDD" id="cd09294">
    <property type="entry name" value="SmpB"/>
    <property type="match status" value="1"/>
</dbReference>
<protein>
    <recommendedName>
        <fullName evidence="3">SsrA-binding protein</fullName>
    </recommendedName>
    <alternativeName>
        <fullName evidence="3">Small protein B</fullName>
    </alternativeName>
</protein>
<proteinExistence type="inferred from homology"/>
<reference evidence="5 6" key="1">
    <citation type="submission" date="2019-02" db="EMBL/GenBank/DDBJ databases">
        <title>Deep-cultivation of Planctomycetes and their phenomic and genomic characterization uncovers novel biology.</title>
        <authorList>
            <person name="Wiegand S."/>
            <person name="Jogler M."/>
            <person name="Boedeker C."/>
            <person name="Pinto D."/>
            <person name="Vollmers J."/>
            <person name="Rivas-Marin E."/>
            <person name="Kohn T."/>
            <person name="Peeters S.H."/>
            <person name="Heuer A."/>
            <person name="Rast P."/>
            <person name="Oberbeckmann S."/>
            <person name="Bunk B."/>
            <person name="Jeske O."/>
            <person name="Meyerdierks A."/>
            <person name="Storesund J.E."/>
            <person name="Kallscheuer N."/>
            <person name="Luecker S."/>
            <person name="Lage O.M."/>
            <person name="Pohl T."/>
            <person name="Merkel B.J."/>
            <person name="Hornburger P."/>
            <person name="Mueller R.-W."/>
            <person name="Bruemmer F."/>
            <person name="Labrenz M."/>
            <person name="Spormann A.M."/>
            <person name="Op den Camp H."/>
            <person name="Overmann J."/>
            <person name="Amann R."/>
            <person name="Jetten M.S.M."/>
            <person name="Mascher T."/>
            <person name="Medema M.H."/>
            <person name="Devos D.P."/>
            <person name="Kaster A.-K."/>
            <person name="Ovreas L."/>
            <person name="Rohde M."/>
            <person name="Galperin M.Y."/>
            <person name="Jogler C."/>
        </authorList>
    </citation>
    <scope>NUCLEOTIDE SEQUENCE [LARGE SCALE GENOMIC DNA]</scope>
    <source>
        <strain evidence="5 6">Pla85_3_4</strain>
    </source>
</reference>
<dbReference type="SUPFAM" id="SSF74982">
    <property type="entry name" value="Small protein B (SmpB)"/>
    <property type="match status" value="1"/>
</dbReference>
<dbReference type="GO" id="GO:0070930">
    <property type="term" value="P:trans-translation-dependent protein tagging"/>
    <property type="evidence" value="ECO:0007669"/>
    <property type="project" value="TreeGrafter"/>
</dbReference>
<dbReference type="GO" id="GO:0005829">
    <property type="term" value="C:cytosol"/>
    <property type="evidence" value="ECO:0007669"/>
    <property type="project" value="TreeGrafter"/>
</dbReference>
<feature type="region of interest" description="Disordered" evidence="4">
    <location>
        <begin position="158"/>
        <end position="177"/>
    </location>
</feature>
<dbReference type="GO" id="GO:0070929">
    <property type="term" value="P:trans-translation"/>
    <property type="evidence" value="ECO:0007669"/>
    <property type="project" value="UniProtKB-UniRule"/>
</dbReference>
<dbReference type="AlphaFoldDB" id="A0A518DUF9"/>
<evidence type="ECO:0000313" key="6">
    <source>
        <dbReference type="Proteomes" id="UP000317648"/>
    </source>
</evidence>
<keyword evidence="2 3" id="KW-0694">RNA-binding</keyword>
<evidence type="ECO:0000313" key="5">
    <source>
        <dbReference type="EMBL" id="QDU95472.1"/>
    </source>
</evidence>
<keyword evidence="6" id="KW-1185">Reference proteome</keyword>
<sequence>MAKSNKNKEKGAKPKKKGADEVRKVVSINRKATHRYEVLQTLECGLVLVGSEVKSLREGKVSLEEAFGRVRGGEAWLMGCEIPEYRQASVWNHEPKRPRKLLMHSSEVRKFANRAHEQGLTLTPLEMYFNERGVAKVVMALCRGRKLHDKREVIKKADVKRDLDRAMKQRTQPPRSN</sequence>
<evidence type="ECO:0000256" key="2">
    <source>
        <dbReference type="ARBA" id="ARBA00022884"/>
    </source>
</evidence>
<dbReference type="Pfam" id="PF01668">
    <property type="entry name" value="SmpB"/>
    <property type="match status" value="1"/>
</dbReference>
<dbReference type="NCBIfam" id="TIGR00086">
    <property type="entry name" value="smpB"/>
    <property type="match status" value="1"/>
</dbReference>
<comment type="similarity">
    <text evidence="3">Belongs to the SmpB family.</text>
</comment>
<evidence type="ECO:0000256" key="1">
    <source>
        <dbReference type="ARBA" id="ARBA00022490"/>
    </source>
</evidence>
<dbReference type="Gene3D" id="2.40.280.10">
    <property type="match status" value="1"/>
</dbReference>
<dbReference type="KEGG" id="lcre:Pla8534_32870"/>
<comment type="subcellular location">
    <subcellularLocation>
        <location evidence="3">Cytoplasm</location>
    </subcellularLocation>
    <text evidence="3">The tmRNA-SmpB complex associates with stalled 70S ribosomes.</text>
</comment>
<feature type="region of interest" description="Disordered" evidence="4">
    <location>
        <begin position="1"/>
        <end position="21"/>
    </location>
</feature>
<dbReference type="InterPro" id="IPR023620">
    <property type="entry name" value="SmpB"/>
</dbReference>
<dbReference type="OrthoDB" id="9805462at2"/>
<comment type="function">
    <text evidence="3">Required for rescue of stalled ribosomes mediated by trans-translation. Binds to transfer-messenger RNA (tmRNA), required for stable association of tmRNA with ribosomes. tmRNA and SmpB together mimic tRNA shape, replacing the anticodon stem-loop with SmpB. tmRNA is encoded by the ssrA gene; the 2 termini fold to resemble tRNA(Ala) and it encodes a 'tag peptide', a short internal open reading frame. During trans-translation Ala-aminoacylated tmRNA acts like a tRNA, entering the A-site of stalled ribosomes, displacing the stalled mRNA. The ribosome then switches to translate the ORF on the tmRNA; the nascent peptide is terminated with the 'tag peptide' encoded by the tmRNA and targeted for degradation. The ribosome is freed to recommence translation, which seems to be the essential function of trans-translation.</text>
</comment>
<evidence type="ECO:0000256" key="4">
    <source>
        <dbReference type="SAM" id="MobiDB-lite"/>
    </source>
</evidence>
<gene>
    <name evidence="3 5" type="primary">smpB</name>
    <name evidence="5" type="ORF">Pla8534_32870</name>
</gene>